<name>A0A8K1LLA3_9PASS</name>
<sequence length="124" mass="13620">MGAIGTSTAFEVESAVSVRGACGQVGHSKRFLGDVLKVESQGNKDDQKGWKGLQGMTAGAGQVKNEPCVTEKNKILNTRGEERRGEERRGEERRGEERRGEERRGEERNNPLHVCVVTLQSSLP</sequence>
<reference evidence="2" key="1">
    <citation type="submission" date="2019-04" db="EMBL/GenBank/DDBJ databases">
        <title>Genome assembly of Zosterops borbonicus 15179.</title>
        <authorList>
            <person name="Leroy T."/>
            <person name="Anselmetti Y."/>
            <person name="Tilak M.-K."/>
            <person name="Nabholz B."/>
        </authorList>
    </citation>
    <scope>NUCLEOTIDE SEQUENCE</scope>
    <source>
        <strain evidence="2">HGM_15179</strain>
        <tissue evidence="2">Muscle</tissue>
    </source>
</reference>
<feature type="region of interest" description="Disordered" evidence="1">
    <location>
        <begin position="71"/>
        <end position="124"/>
    </location>
</feature>
<comment type="caution">
    <text evidence="2">The sequence shown here is derived from an EMBL/GenBank/DDBJ whole genome shotgun (WGS) entry which is preliminary data.</text>
</comment>
<evidence type="ECO:0000256" key="1">
    <source>
        <dbReference type="SAM" id="MobiDB-lite"/>
    </source>
</evidence>
<dbReference type="AlphaFoldDB" id="A0A8K1LLA3"/>
<feature type="compositionally biased region" description="Basic and acidic residues" evidence="1">
    <location>
        <begin position="71"/>
        <end position="110"/>
    </location>
</feature>
<proteinExistence type="predicted"/>
<evidence type="ECO:0000313" key="3">
    <source>
        <dbReference type="Proteomes" id="UP000796761"/>
    </source>
</evidence>
<protein>
    <submittedName>
        <fullName evidence="2">Uncharacterized protein</fullName>
    </submittedName>
</protein>
<organism evidence="2 3">
    <name type="scientific">Zosterops borbonicus</name>
    <dbReference type="NCBI Taxonomy" id="364589"/>
    <lineage>
        <taxon>Eukaryota</taxon>
        <taxon>Metazoa</taxon>
        <taxon>Chordata</taxon>
        <taxon>Craniata</taxon>
        <taxon>Vertebrata</taxon>
        <taxon>Euteleostomi</taxon>
        <taxon>Archelosauria</taxon>
        <taxon>Archosauria</taxon>
        <taxon>Dinosauria</taxon>
        <taxon>Saurischia</taxon>
        <taxon>Theropoda</taxon>
        <taxon>Coelurosauria</taxon>
        <taxon>Aves</taxon>
        <taxon>Neognathae</taxon>
        <taxon>Neoaves</taxon>
        <taxon>Telluraves</taxon>
        <taxon>Australaves</taxon>
        <taxon>Passeriformes</taxon>
        <taxon>Sylvioidea</taxon>
        <taxon>Zosteropidae</taxon>
        <taxon>Zosterops</taxon>
    </lineage>
</organism>
<evidence type="ECO:0000313" key="2">
    <source>
        <dbReference type="EMBL" id="TRZ18154.1"/>
    </source>
</evidence>
<dbReference type="Proteomes" id="UP000796761">
    <property type="component" value="Unassembled WGS sequence"/>
</dbReference>
<dbReference type="EMBL" id="SWJQ01000231">
    <property type="protein sequence ID" value="TRZ18154.1"/>
    <property type="molecule type" value="Genomic_DNA"/>
</dbReference>
<keyword evidence="3" id="KW-1185">Reference proteome</keyword>
<gene>
    <name evidence="2" type="ORF">HGM15179_008950</name>
</gene>
<accession>A0A8K1LLA3</accession>